<dbReference type="Pfam" id="PF01687">
    <property type="entry name" value="Flavokinase"/>
    <property type="match status" value="1"/>
</dbReference>
<evidence type="ECO:0000256" key="7">
    <source>
        <dbReference type="ARBA" id="ARBA00022741"/>
    </source>
</evidence>
<evidence type="ECO:0000256" key="12">
    <source>
        <dbReference type="ARBA" id="ARBA00047880"/>
    </source>
</evidence>
<dbReference type="InterPro" id="IPR004821">
    <property type="entry name" value="Cyt_trans-like"/>
</dbReference>
<dbReference type="InterPro" id="IPR023465">
    <property type="entry name" value="Riboflavin_kinase_dom_sf"/>
</dbReference>
<proteinExistence type="inferred from homology"/>
<keyword evidence="8 14" id="KW-0418">Kinase</keyword>
<comment type="catalytic activity">
    <reaction evidence="13 14">
        <text>FMN + ATP + H(+) = FAD + diphosphate</text>
        <dbReference type="Rhea" id="RHEA:17237"/>
        <dbReference type="ChEBI" id="CHEBI:15378"/>
        <dbReference type="ChEBI" id="CHEBI:30616"/>
        <dbReference type="ChEBI" id="CHEBI:33019"/>
        <dbReference type="ChEBI" id="CHEBI:57692"/>
        <dbReference type="ChEBI" id="CHEBI:58210"/>
        <dbReference type="EC" id="2.7.7.2"/>
    </reaction>
</comment>
<dbReference type="InterPro" id="IPR002606">
    <property type="entry name" value="Riboflavin_kinase_bac"/>
</dbReference>
<keyword evidence="3 14" id="KW-0285">Flavoprotein</keyword>
<keyword evidence="17" id="KW-1185">Reference proteome</keyword>
<dbReference type="GO" id="GO:0008531">
    <property type="term" value="F:riboflavin kinase activity"/>
    <property type="evidence" value="ECO:0007669"/>
    <property type="project" value="UniProtKB-EC"/>
</dbReference>
<dbReference type="PIRSF" id="PIRSF004491">
    <property type="entry name" value="FAD_Synth"/>
    <property type="match status" value="1"/>
</dbReference>
<dbReference type="InterPro" id="IPR015865">
    <property type="entry name" value="Riboflavin_kinase_bac/euk"/>
</dbReference>
<feature type="domain" description="Riboflavin kinase" evidence="15">
    <location>
        <begin position="174"/>
        <end position="298"/>
    </location>
</feature>
<dbReference type="InterPro" id="IPR014729">
    <property type="entry name" value="Rossmann-like_a/b/a_fold"/>
</dbReference>
<dbReference type="PANTHER" id="PTHR22749:SF6">
    <property type="entry name" value="RIBOFLAVIN KINASE"/>
    <property type="match status" value="1"/>
</dbReference>
<sequence>MKYIEGLMDDYTMDRDSAVTLGKFDGLHLGHQQLIRRICEKEKAGLESVVVTIWPDPKNPALLTKGEKKELLKKMGVSWWIDCPFLPEISHMSSEDFVRDILVKRLRAKYIAVGEDFRFGYQRKGDCHLLEQMQKELGYTLEIVPKEMYQEREISSTYVKDALEKGNMELVTELLGYPYTVRGEVLHGRRIGRTLGMPTTNLIPSVGKLLPPNGVYATKTVLEEGIFNGVTNIGYKPTVGEYFRGVETYLFDFEGDLYGKEIEVQLYSFERPEQKFPDLDELKAQMHRDICFGKEYFNSKE</sequence>
<comment type="pathway">
    <text evidence="1 14">Cofactor biosynthesis; FAD biosynthesis; FAD from FMN: step 1/1.</text>
</comment>
<evidence type="ECO:0000256" key="4">
    <source>
        <dbReference type="ARBA" id="ARBA00022643"/>
    </source>
</evidence>
<protein>
    <recommendedName>
        <fullName evidence="14">Riboflavin biosynthesis protein</fullName>
    </recommendedName>
    <domain>
        <recommendedName>
            <fullName evidence="14">Riboflavin kinase</fullName>
            <ecNumber evidence="14">2.7.1.26</ecNumber>
        </recommendedName>
        <alternativeName>
            <fullName evidence="14">Flavokinase</fullName>
        </alternativeName>
    </domain>
    <domain>
        <recommendedName>
            <fullName evidence="14">FMN adenylyltransferase</fullName>
            <ecNumber evidence="14">2.7.7.2</ecNumber>
        </recommendedName>
        <alternativeName>
            <fullName evidence="14">FAD pyrophosphorylase</fullName>
        </alternativeName>
        <alternativeName>
            <fullName evidence="14">FAD synthase</fullName>
        </alternativeName>
    </domain>
</protein>
<organism evidence="16 17">
    <name type="scientific">Muricoprocola aceti</name>
    <dbReference type="NCBI Taxonomy" id="2981772"/>
    <lineage>
        <taxon>Bacteria</taxon>
        <taxon>Bacillati</taxon>
        <taxon>Bacillota</taxon>
        <taxon>Clostridia</taxon>
        <taxon>Lachnospirales</taxon>
        <taxon>Lachnospiraceae</taxon>
        <taxon>Muricoprocola</taxon>
    </lineage>
</organism>
<comment type="pathway">
    <text evidence="2 14">Cofactor biosynthesis; FMN biosynthesis; FMN from riboflavin (ATP route): step 1/1.</text>
</comment>
<dbReference type="NCBIfam" id="NF004162">
    <property type="entry name" value="PRK05627.1-5"/>
    <property type="match status" value="1"/>
</dbReference>
<dbReference type="RefSeq" id="WP_262654749.1">
    <property type="nucleotide sequence ID" value="NZ_JAOQKE010000010.1"/>
</dbReference>
<keyword evidence="5 14" id="KW-0808">Transferase</keyword>
<evidence type="ECO:0000313" key="16">
    <source>
        <dbReference type="EMBL" id="MCU6725474.1"/>
    </source>
</evidence>
<keyword evidence="7 14" id="KW-0547">Nucleotide-binding</keyword>
<dbReference type="NCBIfam" id="TIGR00083">
    <property type="entry name" value="ribF"/>
    <property type="match status" value="1"/>
</dbReference>
<dbReference type="PANTHER" id="PTHR22749">
    <property type="entry name" value="RIBOFLAVIN KINASE/FMN ADENYLYLTRANSFERASE"/>
    <property type="match status" value="1"/>
</dbReference>
<evidence type="ECO:0000256" key="6">
    <source>
        <dbReference type="ARBA" id="ARBA00022695"/>
    </source>
</evidence>
<dbReference type="Gene3D" id="2.40.30.30">
    <property type="entry name" value="Riboflavin kinase-like"/>
    <property type="match status" value="1"/>
</dbReference>
<dbReference type="Proteomes" id="UP001652338">
    <property type="component" value="Unassembled WGS sequence"/>
</dbReference>
<dbReference type="Gene3D" id="3.40.50.620">
    <property type="entry name" value="HUPs"/>
    <property type="match status" value="1"/>
</dbReference>
<dbReference type="SMART" id="SM00904">
    <property type="entry name" value="Flavokinase"/>
    <property type="match status" value="1"/>
</dbReference>
<keyword evidence="10 14" id="KW-0067">ATP-binding</keyword>
<evidence type="ECO:0000256" key="9">
    <source>
        <dbReference type="ARBA" id="ARBA00022827"/>
    </source>
</evidence>
<evidence type="ECO:0000256" key="5">
    <source>
        <dbReference type="ARBA" id="ARBA00022679"/>
    </source>
</evidence>
<dbReference type="NCBIfam" id="TIGR00125">
    <property type="entry name" value="cyt_tran_rel"/>
    <property type="match status" value="1"/>
</dbReference>
<evidence type="ECO:0000313" key="17">
    <source>
        <dbReference type="Proteomes" id="UP001652338"/>
    </source>
</evidence>
<dbReference type="InterPro" id="IPR023468">
    <property type="entry name" value="Riboflavin_kinase"/>
</dbReference>
<accession>A0ABT2SLV8</accession>
<gene>
    <name evidence="16" type="ORF">OCV47_08945</name>
</gene>
<dbReference type="InterPro" id="IPR015864">
    <property type="entry name" value="FAD_synthase"/>
</dbReference>
<dbReference type="EMBL" id="JAOQKE010000010">
    <property type="protein sequence ID" value="MCU6725474.1"/>
    <property type="molecule type" value="Genomic_DNA"/>
</dbReference>
<comment type="similarity">
    <text evidence="14">Belongs to the ribF family.</text>
</comment>
<dbReference type="CDD" id="cd02064">
    <property type="entry name" value="FAD_synthetase_N"/>
    <property type="match status" value="1"/>
</dbReference>
<evidence type="ECO:0000256" key="10">
    <source>
        <dbReference type="ARBA" id="ARBA00022840"/>
    </source>
</evidence>
<evidence type="ECO:0000256" key="2">
    <source>
        <dbReference type="ARBA" id="ARBA00005201"/>
    </source>
</evidence>
<comment type="catalytic activity">
    <reaction evidence="12 14">
        <text>riboflavin + ATP = FMN + ADP + H(+)</text>
        <dbReference type="Rhea" id="RHEA:14357"/>
        <dbReference type="ChEBI" id="CHEBI:15378"/>
        <dbReference type="ChEBI" id="CHEBI:30616"/>
        <dbReference type="ChEBI" id="CHEBI:57986"/>
        <dbReference type="ChEBI" id="CHEBI:58210"/>
        <dbReference type="ChEBI" id="CHEBI:456216"/>
        <dbReference type="EC" id="2.7.1.26"/>
    </reaction>
</comment>
<evidence type="ECO:0000256" key="1">
    <source>
        <dbReference type="ARBA" id="ARBA00004726"/>
    </source>
</evidence>
<dbReference type="SUPFAM" id="SSF82114">
    <property type="entry name" value="Riboflavin kinase-like"/>
    <property type="match status" value="1"/>
</dbReference>
<keyword evidence="11" id="KW-0511">Multifunctional enzyme</keyword>
<reference evidence="16 17" key="1">
    <citation type="journal article" date="2021" name="ISME Commun">
        <title>Automated analysis of genomic sequences facilitates high-throughput and comprehensive description of bacteria.</title>
        <authorList>
            <person name="Hitch T.C.A."/>
        </authorList>
    </citation>
    <scope>NUCLEOTIDE SEQUENCE [LARGE SCALE GENOMIC DNA]</scope>
    <source>
        <strain evidence="16 17">Sanger_29</strain>
    </source>
</reference>
<evidence type="ECO:0000256" key="3">
    <source>
        <dbReference type="ARBA" id="ARBA00022630"/>
    </source>
</evidence>
<dbReference type="EC" id="2.7.7.2" evidence="14"/>
<evidence type="ECO:0000256" key="11">
    <source>
        <dbReference type="ARBA" id="ARBA00023268"/>
    </source>
</evidence>
<keyword evidence="4 14" id="KW-0288">FMN</keyword>
<evidence type="ECO:0000256" key="13">
    <source>
        <dbReference type="ARBA" id="ARBA00049494"/>
    </source>
</evidence>
<evidence type="ECO:0000256" key="14">
    <source>
        <dbReference type="PIRNR" id="PIRNR004491"/>
    </source>
</evidence>
<name>A0ABT2SLV8_9FIRM</name>
<comment type="caution">
    <text evidence="16">The sequence shown here is derived from an EMBL/GenBank/DDBJ whole genome shotgun (WGS) entry which is preliminary data.</text>
</comment>
<dbReference type="SUPFAM" id="SSF52374">
    <property type="entry name" value="Nucleotidylyl transferase"/>
    <property type="match status" value="1"/>
</dbReference>
<keyword evidence="9 14" id="KW-0274">FAD</keyword>
<dbReference type="GO" id="GO:0003919">
    <property type="term" value="F:FMN adenylyltransferase activity"/>
    <property type="evidence" value="ECO:0007669"/>
    <property type="project" value="UniProtKB-EC"/>
</dbReference>
<evidence type="ECO:0000259" key="15">
    <source>
        <dbReference type="SMART" id="SM00904"/>
    </source>
</evidence>
<keyword evidence="6 14" id="KW-0548">Nucleotidyltransferase</keyword>
<dbReference type="EC" id="2.7.1.26" evidence="14"/>
<evidence type="ECO:0000256" key="8">
    <source>
        <dbReference type="ARBA" id="ARBA00022777"/>
    </source>
</evidence>
<dbReference type="Pfam" id="PF06574">
    <property type="entry name" value="FAD_syn"/>
    <property type="match status" value="1"/>
</dbReference>